<dbReference type="AlphaFoldDB" id="A0A2K2CR09"/>
<reference evidence="1" key="2">
    <citation type="submission" date="2017-06" db="EMBL/GenBank/DDBJ databases">
        <title>WGS assembly of Brachypodium distachyon.</title>
        <authorList>
            <consortium name="The International Brachypodium Initiative"/>
            <person name="Lucas S."/>
            <person name="Harmon-Smith M."/>
            <person name="Lail K."/>
            <person name="Tice H."/>
            <person name="Grimwood J."/>
            <person name="Bruce D."/>
            <person name="Barry K."/>
            <person name="Shu S."/>
            <person name="Lindquist E."/>
            <person name="Wang M."/>
            <person name="Pitluck S."/>
            <person name="Vogel J.P."/>
            <person name="Garvin D.F."/>
            <person name="Mockler T.C."/>
            <person name="Schmutz J."/>
            <person name="Rokhsar D."/>
            <person name="Bevan M.W."/>
        </authorList>
    </citation>
    <scope>NUCLEOTIDE SEQUENCE</scope>
    <source>
        <strain evidence="1">Bd21</strain>
    </source>
</reference>
<dbReference type="InParanoid" id="A0A2K2CR09"/>
<dbReference type="EMBL" id="CM000883">
    <property type="protein sequence ID" value="PNT64460.1"/>
    <property type="molecule type" value="Genomic_DNA"/>
</dbReference>
<reference evidence="2" key="3">
    <citation type="submission" date="2018-08" db="UniProtKB">
        <authorList>
            <consortium name="EnsemblPlants"/>
        </authorList>
    </citation>
    <scope>IDENTIFICATION</scope>
    <source>
        <strain evidence="2">cv. Bd21</strain>
    </source>
</reference>
<accession>A0A2K2CR09</accession>
<gene>
    <name evidence="1" type="ORF">BRADI_4g28955v3</name>
</gene>
<organism evidence="1">
    <name type="scientific">Brachypodium distachyon</name>
    <name type="common">Purple false brome</name>
    <name type="synonym">Trachynia distachya</name>
    <dbReference type="NCBI Taxonomy" id="15368"/>
    <lineage>
        <taxon>Eukaryota</taxon>
        <taxon>Viridiplantae</taxon>
        <taxon>Streptophyta</taxon>
        <taxon>Embryophyta</taxon>
        <taxon>Tracheophyta</taxon>
        <taxon>Spermatophyta</taxon>
        <taxon>Magnoliopsida</taxon>
        <taxon>Liliopsida</taxon>
        <taxon>Poales</taxon>
        <taxon>Poaceae</taxon>
        <taxon>BOP clade</taxon>
        <taxon>Pooideae</taxon>
        <taxon>Stipodae</taxon>
        <taxon>Brachypodieae</taxon>
        <taxon>Brachypodium</taxon>
    </lineage>
</organism>
<keyword evidence="3" id="KW-1185">Reference proteome</keyword>
<dbReference type="Proteomes" id="UP000008810">
    <property type="component" value="Chromosome 4"/>
</dbReference>
<evidence type="ECO:0000313" key="2">
    <source>
        <dbReference type="EnsemblPlants" id="PNT64460"/>
    </source>
</evidence>
<dbReference type="EnsemblPlants" id="PNT64460">
    <property type="protein sequence ID" value="PNT64460"/>
    <property type="gene ID" value="BRADI_4g28955v3"/>
</dbReference>
<evidence type="ECO:0000313" key="3">
    <source>
        <dbReference type="Proteomes" id="UP000008810"/>
    </source>
</evidence>
<reference evidence="1 2" key="1">
    <citation type="journal article" date="2010" name="Nature">
        <title>Genome sequencing and analysis of the model grass Brachypodium distachyon.</title>
        <authorList>
            <consortium name="International Brachypodium Initiative"/>
        </authorList>
    </citation>
    <scope>NUCLEOTIDE SEQUENCE [LARGE SCALE GENOMIC DNA]</scope>
    <source>
        <strain evidence="1 2">Bd21</strain>
    </source>
</reference>
<sequence length="95" mass="10554">MEMERTGGTSMRVVARVWHPISEGALTSVLPLSLCCHCRLRCLPHVHHLSLHPPSLRRPGTGRWHYTVCRCASSSTTHSATLDIIFAEHVGFCPP</sequence>
<proteinExistence type="predicted"/>
<name>A0A2K2CR09_BRADI</name>
<dbReference type="Gramene" id="PNT64460">
    <property type="protein sequence ID" value="PNT64460"/>
    <property type="gene ID" value="BRADI_4g28955v3"/>
</dbReference>
<evidence type="ECO:0000313" key="1">
    <source>
        <dbReference type="EMBL" id="PNT64460.1"/>
    </source>
</evidence>
<protein>
    <submittedName>
        <fullName evidence="1 2">Uncharacterized protein</fullName>
    </submittedName>
</protein>